<proteinExistence type="predicted"/>
<dbReference type="AlphaFoldDB" id="A0A8J6XWF6"/>
<reference evidence="2 3" key="1">
    <citation type="submission" date="2020-08" db="EMBL/GenBank/DDBJ databases">
        <title>Acidobacteriota in marine sediments use diverse sulfur dissimilation pathways.</title>
        <authorList>
            <person name="Wasmund K."/>
        </authorList>
    </citation>
    <scope>NUCLEOTIDE SEQUENCE [LARGE SCALE GENOMIC DNA]</scope>
    <source>
        <strain evidence="2">MAG AM3-A</strain>
    </source>
</reference>
<sequence length="97" mass="10043">MKKFFKGFGRLILPGIQRQGSSALQAEGQAGQLGQGAVAPAGQDHGNAAADDGETEVEAEPAEVAEPEAEEEAVVAPDEEPEAVAEAPEAEEEKKDD</sequence>
<evidence type="ECO:0000313" key="2">
    <source>
        <dbReference type="EMBL" id="MBD3870072.1"/>
    </source>
</evidence>
<comment type="caution">
    <text evidence="2">The sequence shown here is derived from an EMBL/GenBank/DDBJ whole genome shotgun (WGS) entry which is preliminary data.</text>
</comment>
<gene>
    <name evidence="2" type="ORF">IFJ97_01775</name>
</gene>
<evidence type="ECO:0000256" key="1">
    <source>
        <dbReference type="SAM" id="MobiDB-lite"/>
    </source>
</evidence>
<name>A0A8J6XWF6_9BACT</name>
<dbReference type="EMBL" id="JACXWA010000028">
    <property type="protein sequence ID" value="MBD3870072.1"/>
    <property type="molecule type" value="Genomic_DNA"/>
</dbReference>
<dbReference type="Proteomes" id="UP000598633">
    <property type="component" value="Unassembled WGS sequence"/>
</dbReference>
<feature type="compositionally biased region" description="Low complexity" evidence="1">
    <location>
        <begin position="19"/>
        <end position="43"/>
    </location>
</feature>
<protein>
    <submittedName>
        <fullName evidence="2">Uncharacterized protein</fullName>
    </submittedName>
</protein>
<feature type="region of interest" description="Disordered" evidence="1">
    <location>
        <begin position="19"/>
        <end position="97"/>
    </location>
</feature>
<evidence type="ECO:0000313" key="3">
    <source>
        <dbReference type="Proteomes" id="UP000598633"/>
    </source>
</evidence>
<feature type="compositionally biased region" description="Acidic residues" evidence="1">
    <location>
        <begin position="51"/>
        <end position="91"/>
    </location>
</feature>
<organism evidence="2 3">
    <name type="scientific">Candidatus Sulfomarinibacter kjeldsenii</name>
    <dbReference type="NCBI Taxonomy" id="2885994"/>
    <lineage>
        <taxon>Bacteria</taxon>
        <taxon>Pseudomonadati</taxon>
        <taxon>Acidobacteriota</taxon>
        <taxon>Thermoanaerobaculia</taxon>
        <taxon>Thermoanaerobaculales</taxon>
        <taxon>Candidatus Sulfomarinibacteraceae</taxon>
        <taxon>Candidatus Sulfomarinibacter</taxon>
    </lineage>
</organism>
<accession>A0A8J6XWF6</accession>